<dbReference type="EMBL" id="FOSG01000004">
    <property type="protein sequence ID" value="SFK17878.1"/>
    <property type="molecule type" value="Genomic_DNA"/>
</dbReference>
<accession>A0A1I3XEA9</accession>
<dbReference type="AlphaFoldDB" id="A0A1I3XEA9"/>
<dbReference type="Proteomes" id="UP000198928">
    <property type="component" value="Unassembled WGS sequence"/>
</dbReference>
<evidence type="ECO:0000256" key="2">
    <source>
        <dbReference type="SAM" id="SignalP"/>
    </source>
</evidence>
<feature type="chain" id="PRO_5011532709" evidence="2">
    <location>
        <begin position="25"/>
        <end position="124"/>
    </location>
</feature>
<evidence type="ECO:0000313" key="3">
    <source>
        <dbReference type="EMBL" id="SFK17878.1"/>
    </source>
</evidence>
<evidence type="ECO:0000256" key="1">
    <source>
        <dbReference type="SAM" id="MobiDB-lite"/>
    </source>
</evidence>
<gene>
    <name evidence="3" type="ORF">SAMN05192584_104142</name>
</gene>
<organism evidence="3 4">
    <name type="scientific">Streptomyces pini</name>
    <dbReference type="NCBI Taxonomy" id="1520580"/>
    <lineage>
        <taxon>Bacteria</taxon>
        <taxon>Bacillati</taxon>
        <taxon>Actinomycetota</taxon>
        <taxon>Actinomycetes</taxon>
        <taxon>Kitasatosporales</taxon>
        <taxon>Streptomycetaceae</taxon>
        <taxon>Streptomyces</taxon>
    </lineage>
</organism>
<sequence>MASRRAKQVLAAGWAVLAVTGAGATLVLNDSAGDASERYGWYEHAPEGEPPAPPASVGDGRCATPGPGEGREPSPPEAFRVCFHAVLRSAEPGPGPFREPLEGSAPQPYGEYLQTAGATPDPAG</sequence>
<dbReference type="RefSeq" id="WP_093848689.1">
    <property type="nucleotide sequence ID" value="NZ_FOSG01000004.1"/>
</dbReference>
<keyword evidence="2" id="KW-0732">Signal</keyword>
<reference evidence="4" key="1">
    <citation type="submission" date="2016-10" db="EMBL/GenBank/DDBJ databases">
        <authorList>
            <person name="Varghese N."/>
            <person name="Submissions S."/>
        </authorList>
    </citation>
    <scope>NUCLEOTIDE SEQUENCE [LARGE SCALE GENOMIC DNA]</scope>
    <source>
        <strain evidence="4">PL19</strain>
    </source>
</reference>
<feature type="region of interest" description="Disordered" evidence="1">
    <location>
        <begin position="91"/>
        <end position="124"/>
    </location>
</feature>
<evidence type="ECO:0000313" key="4">
    <source>
        <dbReference type="Proteomes" id="UP000198928"/>
    </source>
</evidence>
<feature type="signal peptide" evidence="2">
    <location>
        <begin position="1"/>
        <end position="24"/>
    </location>
</feature>
<name>A0A1I3XEA9_9ACTN</name>
<keyword evidence="4" id="KW-1185">Reference proteome</keyword>
<feature type="region of interest" description="Disordered" evidence="1">
    <location>
        <begin position="39"/>
        <end position="77"/>
    </location>
</feature>
<protein>
    <submittedName>
        <fullName evidence="3">Uncharacterized protein</fullName>
    </submittedName>
</protein>
<proteinExistence type="predicted"/>